<evidence type="ECO:0000256" key="2">
    <source>
        <dbReference type="ARBA" id="ARBA00001974"/>
    </source>
</evidence>
<keyword evidence="12" id="KW-0408">Iron</keyword>
<name>A0A8K0SS22_9HYPO</name>
<evidence type="ECO:0000256" key="6">
    <source>
        <dbReference type="ARBA" id="ARBA00022617"/>
    </source>
</evidence>
<dbReference type="CDD" id="cd08922">
    <property type="entry name" value="FHb-globin"/>
    <property type="match status" value="1"/>
</dbReference>
<evidence type="ECO:0000256" key="8">
    <source>
        <dbReference type="ARBA" id="ARBA00022723"/>
    </source>
</evidence>
<keyword evidence="9" id="KW-0274">FAD</keyword>
<evidence type="ECO:0000256" key="15">
    <source>
        <dbReference type="ARBA" id="ARBA00049433"/>
    </source>
</evidence>
<evidence type="ECO:0000256" key="10">
    <source>
        <dbReference type="ARBA" id="ARBA00022857"/>
    </source>
</evidence>
<keyword evidence="8" id="KW-0479">Metal-binding</keyword>
<dbReference type="SUPFAM" id="SSF46458">
    <property type="entry name" value="Globin-like"/>
    <property type="match status" value="1"/>
</dbReference>
<keyword evidence="7" id="KW-0285">Flavoprotein</keyword>
<dbReference type="InterPro" id="IPR001433">
    <property type="entry name" value="OxRdtase_FAD/NAD-bd"/>
</dbReference>
<dbReference type="Pfam" id="PF00175">
    <property type="entry name" value="NAD_binding_1"/>
    <property type="match status" value="1"/>
</dbReference>
<dbReference type="NCBIfam" id="NF009805">
    <property type="entry name" value="PRK13289.1"/>
    <property type="match status" value="1"/>
</dbReference>
<dbReference type="GO" id="GO:0008941">
    <property type="term" value="F:nitric oxide dioxygenase NAD(P)H activity"/>
    <property type="evidence" value="ECO:0007669"/>
    <property type="project" value="UniProtKB-EC"/>
</dbReference>
<keyword evidence="13" id="KW-0520">NAD</keyword>
<dbReference type="GO" id="GO:0009636">
    <property type="term" value="P:response to toxic substance"/>
    <property type="evidence" value="ECO:0007669"/>
    <property type="project" value="UniProtKB-KW"/>
</dbReference>
<keyword evidence="6" id="KW-0349">Heme</keyword>
<keyword evidence="10" id="KW-0521">NADP</keyword>
<evidence type="ECO:0000256" key="12">
    <source>
        <dbReference type="ARBA" id="ARBA00023004"/>
    </source>
</evidence>
<evidence type="ECO:0000256" key="7">
    <source>
        <dbReference type="ARBA" id="ARBA00022630"/>
    </source>
</evidence>
<dbReference type="GO" id="GO:0071949">
    <property type="term" value="F:FAD binding"/>
    <property type="evidence" value="ECO:0007669"/>
    <property type="project" value="TreeGrafter"/>
</dbReference>
<dbReference type="Gene3D" id="3.40.50.80">
    <property type="entry name" value="Nucleotide-binding domain of ferredoxin-NADP reductase (FNR) module"/>
    <property type="match status" value="1"/>
</dbReference>
<dbReference type="AlphaFoldDB" id="A0A8K0SS22"/>
<comment type="cofactor">
    <cofactor evidence="2">
        <name>FAD</name>
        <dbReference type="ChEBI" id="CHEBI:57692"/>
    </cofactor>
</comment>
<reference evidence="19" key="1">
    <citation type="journal article" date="2021" name="Nat. Commun.">
        <title>Genetic determinants of endophytism in the Arabidopsis root mycobiome.</title>
        <authorList>
            <person name="Mesny F."/>
            <person name="Miyauchi S."/>
            <person name="Thiergart T."/>
            <person name="Pickel B."/>
            <person name="Atanasova L."/>
            <person name="Karlsson M."/>
            <person name="Huettel B."/>
            <person name="Barry K.W."/>
            <person name="Haridas S."/>
            <person name="Chen C."/>
            <person name="Bauer D."/>
            <person name="Andreopoulos W."/>
            <person name="Pangilinan J."/>
            <person name="LaButti K."/>
            <person name="Riley R."/>
            <person name="Lipzen A."/>
            <person name="Clum A."/>
            <person name="Drula E."/>
            <person name="Henrissat B."/>
            <person name="Kohler A."/>
            <person name="Grigoriev I.V."/>
            <person name="Martin F.M."/>
            <person name="Hacquard S."/>
        </authorList>
    </citation>
    <scope>NUCLEOTIDE SEQUENCE</scope>
    <source>
        <strain evidence="19">MPI-CAGE-CH-0235</strain>
    </source>
</reference>
<dbReference type="PANTHER" id="PTHR43396:SF3">
    <property type="entry name" value="FLAVOHEMOPROTEIN"/>
    <property type="match status" value="1"/>
</dbReference>
<dbReference type="GO" id="GO:0046210">
    <property type="term" value="P:nitric oxide catabolic process"/>
    <property type="evidence" value="ECO:0007669"/>
    <property type="project" value="TreeGrafter"/>
</dbReference>
<evidence type="ECO:0000256" key="5">
    <source>
        <dbReference type="ARBA" id="ARBA00022575"/>
    </source>
</evidence>
<dbReference type="PROSITE" id="PS51384">
    <property type="entry name" value="FAD_FR"/>
    <property type="match status" value="1"/>
</dbReference>
<dbReference type="PROSITE" id="PS01033">
    <property type="entry name" value="GLOBIN"/>
    <property type="match status" value="1"/>
</dbReference>
<dbReference type="GO" id="GO:0046872">
    <property type="term" value="F:metal ion binding"/>
    <property type="evidence" value="ECO:0007669"/>
    <property type="project" value="UniProtKB-KW"/>
</dbReference>
<keyword evidence="20" id="KW-1185">Reference proteome</keyword>
<organism evidence="19 20">
    <name type="scientific">Stachybotrys elegans</name>
    <dbReference type="NCBI Taxonomy" id="80388"/>
    <lineage>
        <taxon>Eukaryota</taxon>
        <taxon>Fungi</taxon>
        <taxon>Dikarya</taxon>
        <taxon>Ascomycota</taxon>
        <taxon>Pezizomycotina</taxon>
        <taxon>Sordariomycetes</taxon>
        <taxon>Hypocreomycetidae</taxon>
        <taxon>Hypocreales</taxon>
        <taxon>Stachybotryaceae</taxon>
        <taxon>Stachybotrys</taxon>
    </lineage>
</organism>
<evidence type="ECO:0000256" key="13">
    <source>
        <dbReference type="ARBA" id="ARBA00023027"/>
    </source>
</evidence>
<evidence type="ECO:0000256" key="11">
    <source>
        <dbReference type="ARBA" id="ARBA00023002"/>
    </source>
</evidence>
<evidence type="ECO:0000256" key="1">
    <source>
        <dbReference type="ARBA" id="ARBA00001970"/>
    </source>
</evidence>
<dbReference type="SUPFAM" id="SSF52343">
    <property type="entry name" value="Ferredoxin reductase-like, C-terminal NADP-linked domain"/>
    <property type="match status" value="1"/>
</dbReference>
<dbReference type="Pfam" id="PF00042">
    <property type="entry name" value="Globin"/>
    <property type="match status" value="1"/>
</dbReference>
<evidence type="ECO:0000313" key="19">
    <source>
        <dbReference type="EMBL" id="KAH7319584.1"/>
    </source>
</evidence>
<evidence type="ECO:0000259" key="18">
    <source>
        <dbReference type="PROSITE" id="PS51384"/>
    </source>
</evidence>
<comment type="caution">
    <text evidence="19">The sequence shown here is derived from an EMBL/GenBank/DDBJ whole genome shotgun (WGS) entry which is preliminary data.</text>
</comment>
<protein>
    <recommendedName>
        <fullName evidence="4">nitric oxide dioxygenase</fullName>
        <ecNumber evidence="4">1.14.12.17</ecNumber>
    </recommendedName>
</protein>
<evidence type="ECO:0000259" key="17">
    <source>
        <dbReference type="PROSITE" id="PS01033"/>
    </source>
</evidence>
<dbReference type="InterPro" id="IPR039261">
    <property type="entry name" value="FNR_nucleotide-bd"/>
</dbReference>
<comment type="function">
    <text evidence="16">In the presence of oxygen and NADH, it has NADH oxidase activity, which leads to the generation of superoxide and H(2)O(2). Under anaerobic conditions, it also exhibits nitric oxide reductase and FAD reductase activities. However, all these reactions are much lower than NOD activity.</text>
</comment>
<dbReference type="Proteomes" id="UP000813444">
    <property type="component" value="Unassembled WGS sequence"/>
</dbReference>
<evidence type="ECO:0000256" key="9">
    <source>
        <dbReference type="ARBA" id="ARBA00022827"/>
    </source>
</evidence>
<feature type="domain" description="FAD-binding FR-type" evidence="18">
    <location>
        <begin position="149"/>
        <end position="271"/>
    </location>
</feature>
<dbReference type="FunFam" id="2.40.30.10:FF:000034">
    <property type="entry name" value="Flavohemoprotein"/>
    <property type="match status" value="1"/>
</dbReference>
<evidence type="ECO:0000256" key="4">
    <source>
        <dbReference type="ARBA" id="ARBA00012229"/>
    </source>
</evidence>
<accession>A0A8K0SS22</accession>
<dbReference type="Gene3D" id="2.40.30.10">
    <property type="entry name" value="Translation factors"/>
    <property type="match status" value="1"/>
</dbReference>
<dbReference type="InterPro" id="IPR000971">
    <property type="entry name" value="Globin"/>
</dbReference>
<feature type="domain" description="Globin" evidence="17">
    <location>
        <begin position="2"/>
        <end position="139"/>
    </location>
</feature>
<dbReference type="InterPro" id="IPR017927">
    <property type="entry name" value="FAD-bd_FR_type"/>
</dbReference>
<dbReference type="Gene3D" id="1.10.490.10">
    <property type="entry name" value="Globins"/>
    <property type="match status" value="1"/>
</dbReference>
<dbReference type="SUPFAM" id="SSF63380">
    <property type="entry name" value="Riboflavin synthase domain-like"/>
    <property type="match status" value="1"/>
</dbReference>
<dbReference type="CDD" id="cd06184">
    <property type="entry name" value="flavohem_like_fad_nad_binding"/>
    <property type="match status" value="1"/>
</dbReference>
<comment type="cofactor">
    <cofactor evidence="1">
        <name>heme b</name>
        <dbReference type="ChEBI" id="CHEBI:60344"/>
    </cofactor>
</comment>
<dbReference type="InterPro" id="IPR017938">
    <property type="entry name" value="Riboflavin_synthase-like_b-brl"/>
</dbReference>
<dbReference type="GO" id="GO:0019825">
    <property type="term" value="F:oxygen binding"/>
    <property type="evidence" value="ECO:0007669"/>
    <property type="project" value="InterPro"/>
</dbReference>
<evidence type="ECO:0000256" key="14">
    <source>
        <dbReference type="ARBA" id="ARBA00048649"/>
    </source>
</evidence>
<evidence type="ECO:0000256" key="16">
    <source>
        <dbReference type="ARBA" id="ARBA00056398"/>
    </source>
</evidence>
<dbReference type="GO" id="GO:0020037">
    <property type="term" value="F:heme binding"/>
    <property type="evidence" value="ECO:0007669"/>
    <property type="project" value="InterPro"/>
</dbReference>
<dbReference type="OrthoDB" id="436496at2759"/>
<evidence type="ECO:0000313" key="20">
    <source>
        <dbReference type="Proteomes" id="UP000813444"/>
    </source>
</evidence>
<proteinExistence type="inferred from homology"/>
<comment type="catalytic activity">
    <reaction evidence="14">
        <text>2 nitric oxide + NADH + 2 O2 = 2 nitrate + NAD(+) + H(+)</text>
        <dbReference type="Rhea" id="RHEA:19469"/>
        <dbReference type="ChEBI" id="CHEBI:15378"/>
        <dbReference type="ChEBI" id="CHEBI:15379"/>
        <dbReference type="ChEBI" id="CHEBI:16480"/>
        <dbReference type="ChEBI" id="CHEBI:17632"/>
        <dbReference type="ChEBI" id="CHEBI:57540"/>
        <dbReference type="ChEBI" id="CHEBI:57945"/>
        <dbReference type="EC" id="1.14.12.17"/>
    </reaction>
</comment>
<gene>
    <name evidence="19" type="ORF">B0I35DRAFT_352860</name>
</gene>
<dbReference type="PANTHER" id="PTHR43396">
    <property type="entry name" value="FLAVOHEMOPROTEIN"/>
    <property type="match status" value="1"/>
</dbReference>
<sequence>MALTQAQVKLVKATVPILKQHGNTITTTFYRNMLNTHPELKNVFSLRSQETGAQPAALAKSVLAYASHIDDLGKLGPAVEHIAMKHVSLFIRPEQYDIVGKHLVEAFGIVLGDALTPEIVDAWVAAYGQLANIFIQREKTLYAEMGDWQDWRKFEIVKKEAETDAITSFTLKPVDGKFIPSYLPGQYVSLQVPVRELNGLHQSRQFSLSEAPIANMNHYRVTVKKEAMEDASIEDLAAGKVPGLISNILHNRYNVGDVVELSPPHGDFFLDAKSLPETTPIVLLSAGVGATPVMSMLQTLLNANSSRPISWLHGARDSSNVCFKKDVQEAAAKHSNVRARFFVKTVEEADKADHVEGRLDVARLDQEETLHLDDASTQYFICGPEKWMHQTKNFLLGKGVTAERTHLELFETGGF</sequence>
<dbReference type="EMBL" id="JAGPNK010000006">
    <property type="protein sequence ID" value="KAH7319584.1"/>
    <property type="molecule type" value="Genomic_DNA"/>
</dbReference>
<dbReference type="FunFam" id="1.10.490.10:FF:000003">
    <property type="entry name" value="Flavohemoprotein"/>
    <property type="match status" value="1"/>
</dbReference>
<dbReference type="InterPro" id="IPR012292">
    <property type="entry name" value="Globin/Proto"/>
</dbReference>
<comment type="similarity">
    <text evidence="3">In the C-terminal section; belongs to the flavoprotein pyridine nucleotide cytochrome reductase family.</text>
</comment>
<keyword evidence="5" id="KW-0216">Detoxification</keyword>
<keyword evidence="11" id="KW-0560">Oxidoreductase</keyword>
<comment type="catalytic activity">
    <reaction evidence="15">
        <text>2 nitric oxide + NADPH + 2 O2 = 2 nitrate + NADP(+) + H(+)</text>
        <dbReference type="Rhea" id="RHEA:19465"/>
        <dbReference type="ChEBI" id="CHEBI:15378"/>
        <dbReference type="ChEBI" id="CHEBI:15379"/>
        <dbReference type="ChEBI" id="CHEBI:16480"/>
        <dbReference type="ChEBI" id="CHEBI:17632"/>
        <dbReference type="ChEBI" id="CHEBI:57783"/>
        <dbReference type="ChEBI" id="CHEBI:58349"/>
        <dbReference type="EC" id="1.14.12.17"/>
    </reaction>
</comment>
<dbReference type="EC" id="1.14.12.17" evidence="4"/>
<evidence type="ECO:0000256" key="3">
    <source>
        <dbReference type="ARBA" id="ARBA00006401"/>
    </source>
</evidence>
<dbReference type="FunFam" id="3.40.50.80:FF:000010">
    <property type="entry name" value="Flavohemoprotein"/>
    <property type="match status" value="1"/>
</dbReference>
<dbReference type="GO" id="GO:0071500">
    <property type="term" value="P:cellular response to nitrosative stress"/>
    <property type="evidence" value="ECO:0007669"/>
    <property type="project" value="TreeGrafter"/>
</dbReference>
<dbReference type="InterPro" id="IPR009050">
    <property type="entry name" value="Globin-like_sf"/>
</dbReference>